<feature type="transmembrane region" description="Helical" evidence="1">
    <location>
        <begin position="109"/>
        <end position="130"/>
    </location>
</feature>
<name>A0A7S3LN65_9STRA</name>
<proteinExistence type="predicted"/>
<sequence>MAHNPKYYIYRRLSVVAVFILMGSMGVACWLASDFLLESNLGIQIGGFAAIGLAAIMTLFLAFLAFSNDTDYNLQCYILTTSIFGLMFLIIGVVTFVKGTGSDNSIKAAAVSIGLAATLFINALVFHLVYTTDQFIAQHIEQGERALDPKYAQTHNHGTQIIEVTQEEAAKIPEEFIAGRTEIDFDP</sequence>
<evidence type="ECO:0000313" key="2">
    <source>
        <dbReference type="EMBL" id="CAE0436508.1"/>
    </source>
</evidence>
<reference evidence="2" key="1">
    <citation type="submission" date="2021-01" db="EMBL/GenBank/DDBJ databases">
        <authorList>
            <person name="Corre E."/>
            <person name="Pelletier E."/>
            <person name="Niang G."/>
            <person name="Scheremetjew M."/>
            <person name="Finn R."/>
            <person name="Kale V."/>
            <person name="Holt S."/>
            <person name="Cochrane G."/>
            <person name="Meng A."/>
            <person name="Brown T."/>
            <person name="Cohen L."/>
        </authorList>
    </citation>
    <scope>NUCLEOTIDE SEQUENCE</scope>
    <source>
        <strain evidence="2">GSBS06</strain>
    </source>
</reference>
<evidence type="ECO:0000256" key="1">
    <source>
        <dbReference type="SAM" id="Phobius"/>
    </source>
</evidence>
<organism evidence="2">
    <name type="scientific">Aplanochytrium stocchinoi</name>
    <dbReference type="NCBI Taxonomy" id="215587"/>
    <lineage>
        <taxon>Eukaryota</taxon>
        <taxon>Sar</taxon>
        <taxon>Stramenopiles</taxon>
        <taxon>Bigyra</taxon>
        <taxon>Labyrinthulomycetes</taxon>
        <taxon>Thraustochytrida</taxon>
        <taxon>Thraustochytriidae</taxon>
        <taxon>Aplanochytrium</taxon>
    </lineage>
</organism>
<keyword evidence="1" id="KW-0812">Transmembrane</keyword>
<feature type="transmembrane region" description="Helical" evidence="1">
    <location>
        <begin position="76"/>
        <end position="97"/>
    </location>
</feature>
<keyword evidence="1" id="KW-0472">Membrane</keyword>
<dbReference type="AlphaFoldDB" id="A0A7S3LN65"/>
<feature type="transmembrane region" description="Helical" evidence="1">
    <location>
        <begin position="45"/>
        <end position="64"/>
    </location>
</feature>
<dbReference type="PROSITE" id="PS51257">
    <property type="entry name" value="PROKAR_LIPOPROTEIN"/>
    <property type="match status" value="1"/>
</dbReference>
<feature type="transmembrane region" description="Helical" evidence="1">
    <location>
        <begin position="12"/>
        <end position="33"/>
    </location>
</feature>
<accession>A0A7S3LN65</accession>
<gene>
    <name evidence="2" type="ORF">ASTO00021_LOCUS6766</name>
</gene>
<keyword evidence="1" id="KW-1133">Transmembrane helix</keyword>
<dbReference type="EMBL" id="HBIN01009104">
    <property type="protein sequence ID" value="CAE0436508.1"/>
    <property type="molecule type" value="Transcribed_RNA"/>
</dbReference>
<protein>
    <submittedName>
        <fullName evidence="2">Uncharacterized protein</fullName>
    </submittedName>
</protein>